<reference evidence="5" key="1">
    <citation type="submission" date="2022-02" db="EMBL/GenBank/DDBJ databases">
        <authorList>
            <person name="Giguere J D."/>
        </authorList>
    </citation>
    <scope>NUCLEOTIDE SEQUENCE</scope>
    <source>
        <strain evidence="5">CCAP 1055/1</strain>
    </source>
</reference>
<evidence type="ECO:0000259" key="4">
    <source>
        <dbReference type="PROSITE" id="PS50014"/>
    </source>
</evidence>
<dbReference type="PANTHER" id="PTHR47343">
    <property type="entry name" value="TRANSCRIPTIONAL ACTIVATOR SPT7"/>
    <property type="match status" value="1"/>
</dbReference>
<accession>A0A8J9STM1</accession>
<feature type="compositionally biased region" description="Basic and acidic residues" evidence="3">
    <location>
        <begin position="182"/>
        <end position="219"/>
    </location>
</feature>
<organism evidence="5">
    <name type="scientific">Phaeodactylum tricornutum</name>
    <name type="common">Diatom</name>
    <dbReference type="NCBI Taxonomy" id="2850"/>
    <lineage>
        <taxon>Eukaryota</taxon>
        <taxon>Sar</taxon>
        <taxon>Stramenopiles</taxon>
        <taxon>Ochrophyta</taxon>
        <taxon>Bacillariophyta</taxon>
        <taxon>Bacillariophyceae</taxon>
        <taxon>Bacillariophycidae</taxon>
        <taxon>Naviculales</taxon>
        <taxon>Phaeodactylaceae</taxon>
        <taxon>Phaeodactylum</taxon>
    </lineage>
</organism>
<name>A0A8J9STM1_PHATR</name>
<dbReference type="GO" id="GO:0005198">
    <property type="term" value="F:structural molecule activity"/>
    <property type="evidence" value="ECO:0007669"/>
    <property type="project" value="TreeGrafter"/>
</dbReference>
<feature type="domain" description="Bromo" evidence="4">
    <location>
        <begin position="244"/>
        <end position="319"/>
    </location>
</feature>
<dbReference type="InterPro" id="IPR001487">
    <property type="entry name" value="Bromodomain"/>
</dbReference>
<keyword evidence="1 2" id="KW-0103">Bromodomain</keyword>
<evidence type="ECO:0000256" key="3">
    <source>
        <dbReference type="SAM" id="MobiDB-lite"/>
    </source>
</evidence>
<dbReference type="Gene3D" id="1.20.920.10">
    <property type="entry name" value="Bromodomain-like"/>
    <property type="match status" value="1"/>
</dbReference>
<evidence type="ECO:0000256" key="2">
    <source>
        <dbReference type="PROSITE-ProRule" id="PRU00035"/>
    </source>
</evidence>
<dbReference type="PANTHER" id="PTHR47343:SF1">
    <property type="entry name" value="TRANSCRIPTIONAL ACTIVATOR SPT7"/>
    <property type="match status" value="1"/>
</dbReference>
<dbReference type="CDD" id="cd04369">
    <property type="entry name" value="Bromodomain"/>
    <property type="match status" value="1"/>
</dbReference>
<sequence length="350" mass="40931">MSTPSSNPAGVAAPVTKVTSNEEDLRAELRSVMLKLRKREPLDTTYKRLLMNGVVTLRRPVLPKGRIYKRVGTRLRERVENYIEQNRGKDLYDRISQRQPLEEDKMRAALTLREAKDHEQQALLEATLSSLPRRNGMDEMSRRRHMEGIAMGLQNREKVPPRAFTPVPTTAAEQIEAARQQAELEQKREQARAQEETRRKREDDDRRQREEEIEQRRNTVETPQQALRRIYYPIFKKLWDMDFPHLGGINPFRIVIDRENCASVGAPDYFDVIETPMNLSYIQQKVDSLTYENLGGFFSDVELMLKNALKYNSDPSNPYRIAAEEMRKRYLKMAKKVMAVLKQNQRRQPS</sequence>
<dbReference type="PROSITE" id="PS50014">
    <property type="entry name" value="BROMODOMAIN_2"/>
    <property type="match status" value="1"/>
</dbReference>
<dbReference type="GO" id="GO:0006357">
    <property type="term" value="P:regulation of transcription by RNA polymerase II"/>
    <property type="evidence" value="ECO:0007669"/>
    <property type="project" value="TreeGrafter"/>
</dbReference>
<dbReference type="GO" id="GO:0000124">
    <property type="term" value="C:SAGA complex"/>
    <property type="evidence" value="ECO:0007669"/>
    <property type="project" value="InterPro"/>
</dbReference>
<gene>
    <name evidence="5" type="ORF">PTTT1_LOCUS41253</name>
</gene>
<dbReference type="AlphaFoldDB" id="A0A8J9STM1"/>
<dbReference type="InterPro" id="IPR036427">
    <property type="entry name" value="Bromodomain-like_sf"/>
</dbReference>
<dbReference type="PRINTS" id="PR00503">
    <property type="entry name" value="BROMODOMAIN"/>
</dbReference>
<dbReference type="EMBL" id="OU594945">
    <property type="protein sequence ID" value="CAG9289311.1"/>
    <property type="molecule type" value="Genomic_DNA"/>
</dbReference>
<proteinExistence type="predicted"/>
<dbReference type="SMART" id="SM00297">
    <property type="entry name" value="BROMO"/>
    <property type="match status" value="1"/>
</dbReference>
<dbReference type="SUPFAM" id="SSF47370">
    <property type="entry name" value="Bromodomain"/>
    <property type="match status" value="1"/>
</dbReference>
<dbReference type="Proteomes" id="UP000836788">
    <property type="component" value="Chromosome 4"/>
</dbReference>
<dbReference type="InterPro" id="IPR037782">
    <property type="entry name" value="Spt7"/>
</dbReference>
<dbReference type="GO" id="GO:0046695">
    <property type="term" value="C:SLIK (SAGA-like) complex"/>
    <property type="evidence" value="ECO:0007669"/>
    <property type="project" value="InterPro"/>
</dbReference>
<feature type="region of interest" description="Disordered" evidence="3">
    <location>
        <begin position="176"/>
        <end position="222"/>
    </location>
</feature>
<protein>
    <recommendedName>
        <fullName evidence="4">Bromo domain-containing protein</fullName>
    </recommendedName>
</protein>
<evidence type="ECO:0000256" key="1">
    <source>
        <dbReference type="ARBA" id="ARBA00023117"/>
    </source>
</evidence>
<evidence type="ECO:0000313" key="5">
    <source>
        <dbReference type="EMBL" id="CAG9289311.1"/>
    </source>
</evidence>
<dbReference type="Pfam" id="PF00439">
    <property type="entry name" value="Bromodomain"/>
    <property type="match status" value="1"/>
</dbReference>